<dbReference type="Proteomes" id="UP000324252">
    <property type="component" value="Unassembled WGS sequence"/>
</dbReference>
<proteinExistence type="predicted"/>
<dbReference type="AlphaFoldDB" id="A0A1H0E5U8"/>
<dbReference type="Pfam" id="PF05494">
    <property type="entry name" value="MlaC"/>
    <property type="match status" value="1"/>
</dbReference>
<dbReference type="PANTHER" id="PTHR36573">
    <property type="entry name" value="INTERMEMBRANE PHOSPHOLIPID TRANSPORT SYSTEM BINDING PROTEIN MLAC"/>
    <property type="match status" value="1"/>
</dbReference>
<accession>A0A1H0E5U8</accession>
<keyword evidence="2" id="KW-1185">Reference proteome</keyword>
<name>A0A1H0E5U8_9RHOB</name>
<evidence type="ECO:0000313" key="1">
    <source>
        <dbReference type="EMBL" id="SHK56159.1"/>
    </source>
</evidence>
<organism evidence="1 2">
    <name type="scientific">Lutimaribacter pacificus</name>
    <dbReference type="NCBI Taxonomy" id="391948"/>
    <lineage>
        <taxon>Bacteria</taxon>
        <taxon>Pseudomonadati</taxon>
        <taxon>Pseudomonadota</taxon>
        <taxon>Alphaproteobacteria</taxon>
        <taxon>Rhodobacterales</taxon>
        <taxon>Roseobacteraceae</taxon>
        <taxon>Lutimaribacter</taxon>
    </lineage>
</organism>
<dbReference type="PROSITE" id="PS51318">
    <property type="entry name" value="TAT"/>
    <property type="match status" value="1"/>
</dbReference>
<sequence>MTRMPTLTPPNDRLSRRGALTLIGAGLAAPMMATPALALSEAKAKSLVDSVVADINSVINSGKSEPAMYRDFERIFSRYADVPTIARYALGVDARRASPAQLRSFTDVFQRYISVKYGRRFREFIGGRIEVRDARPVKSFIEVRTVAHLRGEAPFNVTFLVSDRSGSDRFFNLFIEGVNMLLTERTEIGAMLDRRGGDIDKMIADLRATG</sequence>
<reference evidence="1 2" key="1">
    <citation type="submission" date="2016-11" db="EMBL/GenBank/DDBJ databases">
        <authorList>
            <person name="Varghese N."/>
            <person name="Submissions S."/>
        </authorList>
    </citation>
    <scope>NUCLEOTIDE SEQUENCE [LARGE SCALE GENOMIC DNA]</scope>
    <source>
        <strain evidence="1 2">DSM 29620</strain>
    </source>
</reference>
<dbReference type="InterPro" id="IPR006311">
    <property type="entry name" value="TAT_signal"/>
</dbReference>
<dbReference type="InterPro" id="IPR008869">
    <property type="entry name" value="MlaC/ttg2D"/>
</dbReference>
<dbReference type="InterPro" id="IPR042245">
    <property type="entry name" value="Tgt2/MlaC_sf"/>
</dbReference>
<dbReference type="PANTHER" id="PTHR36573:SF1">
    <property type="entry name" value="INTERMEMBRANE PHOSPHOLIPID TRANSPORT SYSTEM BINDING PROTEIN MLAC"/>
    <property type="match status" value="1"/>
</dbReference>
<protein>
    <submittedName>
        <fullName evidence="1">Phospholipid transport system substrate-binding protein</fullName>
    </submittedName>
</protein>
<gene>
    <name evidence="1" type="ORF">SAMN05444142_106193</name>
</gene>
<dbReference type="EMBL" id="FQZZ01000006">
    <property type="protein sequence ID" value="SHK56159.1"/>
    <property type="molecule type" value="Genomic_DNA"/>
</dbReference>
<dbReference type="Gene3D" id="3.10.450.710">
    <property type="entry name" value="Tgt2/MlaC"/>
    <property type="match status" value="1"/>
</dbReference>
<evidence type="ECO:0000313" key="2">
    <source>
        <dbReference type="Proteomes" id="UP000324252"/>
    </source>
</evidence>